<evidence type="ECO:0000313" key="9">
    <source>
        <dbReference type="Proteomes" id="UP001140817"/>
    </source>
</evidence>
<evidence type="ECO:0000256" key="4">
    <source>
        <dbReference type="HAMAP-Rule" id="MF_01201"/>
    </source>
</evidence>
<comment type="catalytic activity">
    <reaction evidence="4">
        <text>L-alanine = D-alanine</text>
        <dbReference type="Rhea" id="RHEA:20249"/>
        <dbReference type="ChEBI" id="CHEBI:57416"/>
        <dbReference type="ChEBI" id="CHEBI:57972"/>
        <dbReference type="EC" id="5.1.1.1"/>
    </reaction>
</comment>
<accession>A0A9X2MBY0</accession>
<dbReference type="Proteomes" id="UP001140817">
    <property type="component" value="Unassembled WGS sequence"/>
</dbReference>
<dbReference type="PANTHER" id="PTHR30511">
    <property type="entry name" value="ALANINE RACEMASE"/>
    <property type="match status" value="1"/>
</dbReference>
<dbReference type="GO" id="GO:0030170">
    <property type="term" value="F:pyridoxal phosphate binding"/>
    <property type="evidence" value="ECO:0007669"/>
    <property type="project" value="UniProtKB-UniRule"/>
</dbReference>
<dbReference type="GO" id="GO:0008784">
    <property type="term" value="F:alanine racemase activity"/>
    <property type="evidence" value="ECO:0007669"/>
    <property type="project" value="UniProtKB-UniRule"/>
</dbReference>
<dbReference type="EMBL" id="JANKBY010000381">
    <property type="protein sequence ID" value="MCR1824707.1"/>
    <property type="molecule type" value="Genomic_DNA"/>
</dbReference>
<dbReference type="AlphaFoldDB" id="A0A9X2MBY0"/>
<dbReference type="Pfam" id="PF01168">
    <property type="entry name" value="Ala_racemase_N"/>
    <property type="match status" value="1"/>
</dbReference>
<comment type="cofactor">
    <cofactor evidence="1 4 5">
        <name>pyridoxal 5'-phosphate</name>
        <dbReference type="ChEBI" id="CHEBI:597326"/>
    </cofactor>
</comment>
<evidence type="ECO:0000256" key="2">
    <source>
        <dbReference type="ARBA" id="ARBA00022898"/>
    </source>
</evidence>
<dbReference type="RefSeq" id="WP_052233113.1">
    <property type="nucleotide sequence ID" value="NZ_JANKBY010000381.1"/>
</dbReference>
<evidence type="ECO:0000313" key="8">
    <source>
        <dbReference type="EMBL" id="MCR1824707.1"/>
    </source>
</evidence>
<proteinExistence type="inferred from homology"/>
<dbReference type="InterPro" id="IPR009006">
    <property type="entry name" value="Ala_racemase/Decarboxylase_C"/>
</dbReference>
<dbReference type="FunFam" id="3.20.20.10:FF:000002">
    <property type="entry name" value="Alanine racemase"/>
    <property type="match status" value="1"/>
</dbReference>
<keyword evidence="3 4" id="KW-0413">Isomerase</keyword>
<feature type="active site" description="Proton acceptor; specific for L-alanine" evidence="4">
    <location>
        <position position="281"/>
    </location>
</feature>
<dbReference type="HAMAP" id="MF_01201">
    <property type="entry name" value="Ala_racemase"/>
    <property type="match status" value="1"/>
</dbReference>
<organism evidence="8 9">
    <name type="scientific">Terrisporobacter muris</name>
    <dbReference type="NCBI Taxonomy" id="2963284"/>
    <lineage>
        <taxon>Bacteria</taxon>
        <taxon>Bacillati</taxon>
        <taxon>Bacillota</taxon>
        <taxon>Clostridia</taxon>
        <taxon>Peptostreptococcales</taxon>
        <taxon>Peptostreptococcaceae</taxon>
        <taxon>Terrisporobacter</taxon>
    </lineage>
</organism>
<evidence type="ECO:0000259" key="7">
    <source>
        <dbReference type="SMART" id="SM01005"/>
    </source>
</evidence>
<comment type="pathway">
    <text evidence="4">Amino-acid biosynthesis; D-alanine biosynthesis; D-alanine from L-alanine: step 1/1.</text>
</comment>
<dbReference type="Gene3D" id="2.40.37.10">
    <property type="entry name" value="Lyase, Ornithine Decarboxylase, Chain A, domain 1"/>
    <property type="match status" value="1"/>
</dbReference>
<gene>
    <name evidence="8" type="primary">vanT</name>
    <name evidence="8" type="ORF">NSA58_18155</name>
</gene>
<dbReference type="SUPFAM" id="SSF51419">
    <property type="entry name" value="PLP-binding barrel"/>
    <property type="match status" value="1"/>
</dbReference>
<dbReference type="NCBIfam" id="TIGR00492">
    <property type="entry name" value="alr"/>
    <property type="match status" value="1"/>
</dbReference>
<keyword evidence="2 4" id="KW-0663">Pyridoxal phosphate</keyword>
<evidence type="ECO:0000256" key="5">
    <source>
        <dbReference type="PIRSR" id="PIRSR600821-50"/>
    </source>
</evidence>
<dbReference type="SUPFAM" id="SSF50621">
    <property type="entry name" value="Alanine racemase C-terminal domain-like"/>
    <property type="match status" value="1"/>
</dbReference>
<dbReference type="NCBIfam" id="NF033131">
    <property type="entry name" value="vanT-G-Cterm"/>
    <property type="match status" value="1"/>
</dbReference>
<evidence type="ECO:0000256" key="6">
    <source>
        <dbReference type="PIRSR" id="PIRSR600821-52"/>
    </source>
</evidence>
<dbReference type="InterPro" id="IPR020622">
    <property type="entry name" value="Ala_racemase_pyridoxalP-BS"/>
</dbReference>
<reference evidence="8" key="1">
    <citation type="submission" date="2022-07" db="EMBL/GenBank/DDBJ databases">
        <title>Enhanced cultured diversity of the mouse gut microbiota enables custom-made synthetic communities.</title>
        <authorList>
            <person name="Afrizal A."/>
        </authorList>
    </citation>
    <scope>NUCLEOTIDE SEQUENCE</scope>
    <source>
        <strain evidence="8">DSM 29186</strain>
    </source>
</reference>
<dbReference type="Gene3D" id="3.20.20.10">
    <property type="entry name" value="Alanine racemase"/>
    <property type="match status" value="1"/>
</dbReference>
<evidence type="ECO:0000256" key="3">
    <source>
        <dbReference type="ARBA" id="ARBA00023235"/>
    </source>
</evidence>
<keyword evidence="9" id="KW-1185">Reference proteome</keyword>
<dbReference type="Pfam" id="PF00842">
    <property type="entry name" value="Ala_racemase_C"/>
    <property type="match status" value="1"/>
</dbReference>
<comment type="similarity">
    <text evidence="4">Belongs to the alanine racemase family.</text>
</comment>
<protein>
    <recommendedName>
        <fullName evidence="4">Alanine racemase</fullName>
        <ecNumber evidence="4">5.1.1.1</ecNumber>
    </recommendedName>
</protein>
<feature type="modified residue" description="N6-(pyridoxal phosphate)lysine" evidence="4 5">
    <location>
        <position position="50"/>
    </location>
</feature>
<dbReference type="EC" id="5.1.1.1" evidence="4"/>
<dbReference type="InterPro" id="IPR029066">
    <property type="entry name" value="PLP-binding_barrel"/>
</dbReference>
<dbReference type="GO" id="GO:0030632">
    <property type="term" value="P:D-alanine biosynthetic process"/>
    <property type="evidence" value="ECO:0007669"/>
    <property type="project" value="UniProtKB-UniRule"/>
</dbReference>
<dbReference type="InterPro" id="IPR000821">
    <property type="entry name" value="Ala_racemase"/>
</dbReference>
<feature type="active site" description="Proton acceptor; specific for D-alanine" evidence="4">
    <location>
        <position position="50"/>
    </location>
</feature>
<dbReference type="PROSITE" id="PS00395">
    <property type="entry name" value="ALANINE_RACEMASE"/>
    <property type="match status" value="1"/>
</dbReference>
<dbReference type="InterPro" id="IPR001608">
    <property type="entry name" value="Ala_racemase_N"/>
</dbReference>
<dbReference type="InterPro" id="IPR011079">
    <property type="entry name" value="Ala_racemase_C"/>
</dbReference>
<comment type="caution">
    <text evidence="8">The sequence shown here is derived from an EMBL/GenBank/DDBJ whole genome shotgun (WGS) entry which is preliminary data.</text>
</comment>
<dbReference type="PANTHER" id="PTHR30511:SF0">
    <property type="entry name" value="ALANINE RACEMASE, CATABOLIC-RELATED"/>
    <property type="match status" value="1"/>
</dbReference>
<dbReference type="PRINTS" id="PR00992">
    <property type="entry name" value="ALARACEMASE"/>
</dbReference>
<feature type="binding site" evidence="4 6">
    <location>
        <position position="144"/>
    </location>
    <ligand>
        <name>substrate</name>
    </ligand>
</feature>
<evidence type="ECO:0000256" key="1">
    <source>
        <dbReference type="ARBA" id="ARBA00001933"/>
    </source>
</evidence>
<dbReference type="SMART" id="SM01005">
    <property type="entry name" value="Ala_racemase_C"/>
    <property type="match status" value="1"/>
</dbReference>
<name>A0A9X2MBY0_9FIRM</name>
<feature type="domain" description="Alanine racemase C-terminal" evidence="7">
    <location>
        <begin position="260"/>
        <end position="389"/>
    </location>
</feature>
<sequence>MVAKIYNSKKEIDTSKLRAFAEINLSNFKHNIEVISNMLDENCEIVGVVKANAYGHGAVEVATYFESIGIKHFAVACISEAIELREGNIKGEIIVLGYTPVCQKDELIKYDLTQTLVNSKYAKELSELPGTVKCHVALNTGMNRIGENREHIEDIKSIYNLKDIHVTGIFSHLCRADSKVEEDILFTRKQIENFDYIIDNLEKEKINLGEVHLQNSYGITSYREIHRDLARPGIILYGVPCDPCDDILSKLPENEQFKPTMSLRCRVAMVKEVGVGENIGYGNNFITPRPMKIATITIGYADGFSRAVSKKDFKVLINGQFGRIIGNVCMDQTMVDVTDIEDVKEGDIVTLFGEDGEYYLPVNQLSRLSGTITNETLSCIGSRVERVYHY</sequence>
<dbReference type="GO" id="GO:0005829">
    <property type="term" value="C:cytosol"/>
    <property type="evidence" value="ECO:0007669"/>
    <property type="project" value="TreeGrafter"/>
</dbReference>
<comment type="function">
    <text evidence="4">Catalyzes the interconversion of L-alanine and D-alanine. May also act on other amino acids.</text>
</comment>
<feature type="binding site" evidence="4 6">
    <location>
        <position position="330"/>
    </location>
    <ligand>
        <name>substrate</name>
    </ligand>
</feature>